<dbReference type="Gene3D" id="2.60.120.200">
    <property type="match status" value="2"/>
</dbReference>
<dbReference type="SUPFAM" id="SSF49899">
    <property type="entry name" value="Concanavalin A-like lectins/glucanases"/>
    <property type="match status" value="2"/>
</dbReference>
<dbReference type="PANTHER" id="PTHR42535">
    <property type="entry name" value="OOKINETE PROTEIN, PUTATIVE-RELATED"/>
    <property type="match status" value="1"/>
</dbReference>
<reference evidence="6 7" key="1">
    <citation type="submission" date="2018-03" db="EMBL/GenBank/DDBJ databases">
        <title>Genomic Encyclopedia of Type Strains, Phase III (KMG-III): the genomes of soil and plant-associated and newly described type strains.</title>
        <authorList>
            <person name="Whitman W."/>
        </authorList>
    </citation>
    <scope>NUCLEOTIDE SEQUENCE [LARGE SCALE GENOMIC DNA]</scope>
    <source>
        <strain evidence="6 7">CGMCC 1.12484</strain>
    </source>
</reference>
<keyword evidence="1" id="KW-0732">Signal</keyword>
<keyword evidence="2" id="KW-1015">Disulfide bond</keyword>
<dbReference type="OrthoDB" id="9802683at2"/>
<dbReference type="PANTHER" id="PTHR42535:SF2">
    <property type="entry name" value="CHROMOSOME UNDETERMINED SCAFFOLD_146, WHOLE GENOME SHOTGUN SEQUENCE"/>
    <property type="match status" value="1"/>
</dbReference>
<dbReference type="Pfam" id="PF13385">
    <property type="entry name" value="Laminin_G_3"/>
    <property type="match status" value="2"/>
</dbReference>
<keyword evidence="7" id="KW-1185">Reference proteome</keyword>
<dbReference type="SMART" id="SM00560">
    <property type="entry name" value="LamGL"/>
    <property type="match status" value="2"/>
</dbReference>
<evidence type="ECO:0000313" key="6">
    <source>
        <dbReference type="EMBL" id="PRY67132.1"/>
    </source>
</evidence>
<evidence type="ECO:0000256" key="2">
    <source>
        <dbReference type="ARBA" id="ARBA00023157"/>
    </source>
</evidence>
<dbReference type="RefSeq" id="WP_106213596.1">
    <property type="nucleotide sequence ID" value="NZ_PVTL01000007.1"/>
</dbReference>
<dbReference type="InterPro" id="IPR006558">
    <property type="entry name" value="LamG-like"/>
</dbReference>
<gene>
    <name evidence="6" type="ORF">B0I08_10725</name>
</gene>
<evidence type="ECO:0000259" key="5">
    <source>
        <dbReference type="SMART" id="SM00560"/>
    </source>
</evidence>
<evidence type="ECO:0000256" key="1">
    <source>
        <dbReference type="ARBA" id="ARBA00022729"/>
    </source>
</evidence>
<evidence type="ECO:0000256" key="4">
    <source>
        <dbReference type="SAM" id="Phobius"/>
    </source>
</evidence>
<accession>A0A2T0VAC1</accession>
<feature type="compositionally biased region" description="Polar residues" evidence="3">
    <location>
        <begin position="800"/>
        <end position="812"/>
    </location>
</feature>
<feature type="transmembrane region" description="Helical" evidence="4">
    <location>
        <begin position="29"/>
        <end position="47"/>
    </location>
</feature>
<dbReference type="GO" id="GO:0030246">
    <property type="term" value="F:carbohydrate binding"/>
    <property type="evidence" value="ECO:0007669"/>
    <property type="project" value="UniProtKB-KW"/>
</dbReference>
<keyword evidence="4" id="KW-1133">Transmembrane helix</keyword>
<organism evidence="6 7">
    <name type="scientific">Glaciihabitans tibetensis</name>
    <dbReference type="NCBI Taxonomy" id="1266600"/>
    <lineage>
        <taxon>Bacteria</taxon>
        <taxon>Bacillati</taxon>
        <taxon>Actinomycetota</taxon>
        <taxon>Actinomycetes</taxon>
        <taxon>Micrococcales</taxon>
        <taxon>Microbacteriaceae</taxon>
        <taxon>Glaciihabitans</taxon>
    </lineage>
</organism>
<dbReference type="EMBL" id="PVTL01000007">
    <property type="protein sequence ID" value="PRY67132.1"/>
    <property type="molecule type" value="Genomic_DNA"/>
</dbReference>
<feature type="domain" description="LamG-like jellyroll fold" evidence="5">
    <location>
        <begin position="658"/>
        <end position="792"/>
    </location>
</feature>
<evidence type="ECO:0000256" key="3">
    <source>
        <dbReference type="SAM" id="MobiDB-lite"/>
    </source>
</evidence>
<keyword evidence="4" id="KW-0472">Membrane</keyword>
<keyword evidence="4" id="KW-0812">Transmembrane</keyword>
<dbReference type="InterPro" id="IPR013320">
    <property type="entry name" value="ConA-like_dom_sf"/>
</dbReference>
<evidence type="ECO:0000313" key="7">
    <source>
        <dbReference type="Proteomes" id="UP000237983"/>
    </source>
</evidence>
<comment type="caution">
    <text evidence="6">The sequence shown here is derived from an EMBL/GenBank/DDBJ whole genome shotgun (WGS) entry which is preliminary data.</text>
</comment>
<protein>
    <submittedName>
        <fullName evidence="6">Concanavalin A-like lectin/glucanase superfamily protein</fullName>
    </submittedName>
</protein>
<dbReference type="Proteomes" id="UP000237983">
    <property type="component" value="Unassembled WGS sequence"/>
</dbReference>
<sequence length="1556" mass="156017">MTRRTTSARRSAHTGHGASRRRSTWIRRLLATIVVMTLTTGVAGAYWTAGSTAGGAGAGAATSVQAGATPVATVVGSAVTLTWPARTLTTGQPVAGYSVKRYNASTLAAQTMLSACTGTVASTSCIESAVPSGTWVYSVTPMFATNWRGAESAVSGAVITDASAPINSIEVDAAATSAARSGTTIFYRGVAAGSFTLVNTMTDVGTGVASSTTAALAGTTTGWSHSPSTVSTPAGGPFVSAPFSWGAGTTSAPTEQVTGRDVSGNATSTVLTFTNDSTAPTAGPVSYADGYQAGRAVTVTFAAGSDSGSGVATATLQRAAATLSAGVCGSYGSFVAVGGATPVSPYTDSTVVTGACYQYRYVVVDRVGNQTIATSASQARIDYNAAVLATGGLLSQWRLGESALTTDSFTGAAGTNLTAHTGATGATWLLAPGGTTTAQLSNEGRIRRTGAGGVGYYSSAVPTSPNYRVEADVWVKSILQPDDAGVEGRIDLAATTGVGTSYQARLSTGNARWELNKNVNGVTTLLGSYAPTVLVGTSHRVAVDMNGTSIRMLVDGVVRASVTDSSITAAGRAGAGMGYNNAPAASNTTGLHLDNFAIVPPMIDSKGSNTGDYLGSPTLATGGAISNDGNTAATFDGVDDHGAAVNTTGIPVGAAVRSIEMWFKTSSGARQVLYDYGSFSATQQFGLWIDAGGASMTAWGYGNGNDKVFAMPAAVNNGAWHQVVTTYDGASIRIYIDGIALAAQAATRSTVMNPTYGFSIGAVNNPGDAYSGGFFAGSLDEVSLYNSVLSATSVSNHYQLATSPGRDSTPPSGGSVDAAGLAGTGGRYSTSTTLNLAFSPGTDASGIAASGAQLLRATAPLTSTGGAAGVCGTYGSYALVPGGTNPTSPKADTVTDQACYRYQYVVGDTVGNTATYTSGNILVDGSASSTPSLAYSALTNTYATGSSIYFRSGQAAGSFTVSAAAADGQSGIATYAYPAASGWTTTAGASGVMTYGWTTADTASNGTYAVTATNHAGVTSAGSAFTLISDNAKPSIGTVDYADGTTSATSVDVSTGLGTDTGSGTASGELQRASATISGGVCGTFGSFSTVAGGVNPVSPLATPVVQGNCYSYRFLTYDHVGNVSVAVNPNVVVATSYAAAVSSTSGLLSHWRLGEAAATRDSFTGTAGTSLTVHTGDTSATWTRWKNDTVTAVLSGTGSVRRSSVSGPVAYYSSALPASANYTVEADVVVKSLLTPDYIGVTGRVDPAATTGPGTHYEARYNTANASWELLKNVNGTTTILATSPQALAVGSTHRLTLDMNGSTIRMLVGGVVLGSATDASITAAGRAGVSFGLPGATAATSPTAGLHLDSFTVTAKISDSVSTNAGTYLGGVNTGVAGVISGDSNTAARFAGTDDFGSVTRTVSDDFSIEFWFSSTQLIGTGCTQWWNGVGLVDADLAGTANDFGVGLCAGRVVAGTGNPDTSIATAASVADGGWHHVVFTRTMATGALVLYVDGVVAGSATSSNRVPLTASAQIDFGRSRDGARYFIGDLDEIAFYTVPLSAASVDAHHDAGR</sequence>
<keyword evidence="6" id="KW-0430">Lectin</keyword>
<proteinExistence type="predicted"/>
<name>A0A2T0VAC1_9MICO</name>
<feature type="region of interest" description="Disordered" evidence="3">
    <location>
        <begin position="800"/>
        <end position="821"/>
    </location>
</feature>
<feature type="region of interest" description="Disordered" evidence="3">
    <location>
        <begin position="1"/>
        <end position="20"/>
    </location>
</feature>
<feature type="domain" description="LamG-like jellyroll fold" evidence="5">
    <location>
        <begin position="1407"/>
        <end position="1546"/>
    </location>
</feature>
<dbReference type="Gene3D" id="2.60.120.560">
    <property type="entry name" value="Exo-inulinase, domain 1"/>
    <property type="match status" value="2"/>
</dbReference>